<evidence type="ECO:0000313" key="8">
    <source>
        <dbReference type="EMBL" id="KAJ4811479.1"/>
    </source>
</evidence>
<dbReference type="Gene3D" id="1.10.110.10">
    <property type="entry name" value="Plant lipid-transfer and hydrophobic proteins"/>
    <property type="match status" value="1"/>
</dbReference>
<dbReference type="Proteomes" id="UP001140206">
    <property type="component" value="Chromosome 1"/>
</dbReference>
<evidence type="ECO:0000256" key="4">
    <source>
        <dbReference type="ARBA" id="ARBA00023180"/>
    </source>
</evidence>
<dbReference type="AlphaFoldDB" id="A0AAV8H437"/>
<dbReference type="Pfam" id="PF14368">
    <property type="entry name" value="LTP_2"/>
    <property type="match status" value="1"/>
</dbReference>
<feature type="region of interest" description="Disordered" evidence="5">
    <location>
        <begin position="113"/>
        <end position="144"/>
    </location>
</feature>
<proteinExistence type="inferred from homology"/>
<gene>
    <name evidence="8" type="ORF">LUZ62_024045</name>
</gene>
<evidence type="ECO:0000256" key="6">
    <source>
        <dbReference type="SAM" id="SignalP"/>
    </source>
</evidence>
<feature type="chain" id="PRO_5043776241" description="Bifunctional inhibitor/plant lipid transfer protein/seed storage helical domain-containing protein" evidence="6">
    <location>
        <begin position="22"/>
        <end position="168"/>
    </location>
</feature>
<evidence type="ECO:0000256" key="2">
    <source>
        <dbReference type="ARBA" id="ARBA00022729"/>
    </source>
</evidence>
<keyword evidence="4" id="KW-0325">Glycoprotein</keyword>
<dbReference type="PANTHER" id="PTHR33044">
    <property type="entry name" value="BIFUNCTIONAL INHIBITOR/LIPID-TRANSFER PROTEIN/SEED STORAGE 2S ALBUMIN SUPERFAMILY PROTEIN-RELATED"/>
    <property type="match status" value="1"/>
</dbReference>
<dbReference type="SMART" id="SM00499">
    <property type="entry name" value="AAI"/>
    <property type="match status" value="1"/>
</dbReference>
<comment type="similarity">
    <text evidence="1">Belongs to the plant LTP family.</text>
</comment>
<protein>
    <recommendedName>
        <fullName evidence="7">Bifunctional inhibitor/plant lipid transfer protein/seed storage helical domain-containing protein</fullName>
    </recommendedName>
</protein>
<evidence type="ECO:0000256" key="1">
    <source>
        <dbReference type="ARBA" id="ARBA00009748"/>
    </source>
</evidence>
<evidence type="ECO:0000256" key="5">
    <source>
        <dbReference type="SAM" id="MobiDB-lite"/>
    </source>
</evidence>
<comment type="caution">
    <text evidence="8">The sequence shown here is derived from an EMBL/GenBank/DDBJ whole genome shotgun (WGS) entry which is preliminary data.</text>
</comment>
<accession>A0AAV8H437</accession>
<dbReference type="CDD" id="cd00010">
    <property type="entry name" value="AAI_LTSS"/>
    <property type="match status" value="1"/>
</dbReference>
<dbReference type="InterPro" id="IPR016140">
    <property type="entry name" value="Bifunc_inhib/LTP/seed_store"/>
</dbReference>
<name>A0AAV8H437_9POAL</name>
<evidence type="ECO:0000256" key="3">
    <source>
        <dbReference type="ARBA" id="ARBA00023157"/>
    </source>
</evidence>
<keyword evidence="9" id="KW-1185">Reference proteome</keyword>
<feature type="domain" description="Bifunctional inhibitor/plant lipid transfer protein/seed storage helical" evidence="7">
    <location>
        <begin position="32"/>
        <end position="104"/>
    </location>
</feature>
<feature type="signal peptide" evidence="6">
    <location>
        <begin position="1"/>
        <end position="21"/>
    </location>
</feature>
<dbReference type="EMBL" id="JAMFTS010000001">
    <property type="protein sequence ID" value="KAJ4811479.1"/>
    <property type="molecule type" value="Genomic_DNA"/>
</dbReference>
<keyword evidence="2 6" id="KW-0732">Signal</keyword>
<evidence type="ECO:0000313" key="9">
    <source>
        <dbReference type="Proteomes" id="UP001140206"/>
    </source>
</evidence>
<dbReference type="SUPFAM" id="SSF47699">
    <property type="entry name" value="Bifunctional inhibitor/lipid-transfer protein/seed storage 2S albumin"/>
    <property type="match status" value="1"/>
</dbReference>
<evidence type="ECO:0000259" key="7">
    <source>
        <dbReference type="SMART" id="SM00499"/>
    </source>
</evidence>
<reference evidence="8" key="1">
    <citation type="submission" date="2022-08" db="EMBL/GenBank/DDBJ databases">
        <authorList>
            <person name="Marques A."/>
        </authorList>
    </citation>
    <scope>NUCLEOTIDE SEQUENCE</scope>
    <source>
        <strain evidence="8">RhyPub2mFocal</strain>
        <tissue evidence="8">Leaves</tissue>
    </source>
</reference>
<dbReference type="InterPro" id="IPR043325">
    <property type="entry name" value="LTSS"/>
</dbReference>
<sequence length="168" mass="17884">MEERLVLFCSLLSLFLLPSSAQLFSFSGLPSCVPVLAPCLYYMHTDTPPPSCCSALKTALEKEGDCLCGAFQDKNLLERVKMTQDEMVKFPSKCSLSLPNSANCTAALKTQENKVPAPSQAPTASKAEPTSPPLSAPADESGAHGKSLQGLTTWISAVILPLIAVFHV</sequence>
<dbReference type="InterPro" id="IPR036312">
    <property type="entry name" value="Bifun_inhib/LTP/seed_sf"/>
</dbReference>
<keyword evidence="3" id="KW-1015">Disulfide bond</keyword>
<organism evidence="8 9">
    <name type="scientific">Rhynchospora pubera</name>
    <dbReference type="NCBI Taxonomy" id="906938"/>
    <lineage>
        <taxon>Eukaryota</taxon>
        <taxon>Viridiplantae</taxon>
        <taxon>Streptophyta</taxon>
        <taxon>Embryophyta</taxon>
        <taxon>Tracheophyta</taxon>
        <taxon>Spermatophyta</taxon>
        <taxon>Magnoliopsida</taxon>
        <taxon>Liliopsida</taxon>
        <taxon>Poales</taxon>
        <taxon>Cyperaceae</taxon>
        <taxon>Cyperoideae</taxon>
        <taxon>Rhynchosporeae</taxon>
        <taxon>Rhynchospora</taxon>
    </lineage>
</organism>